<dbReference type="AlphaFoldDB" id="A0A4Z2ER59"/>
<evidence type="ECO:0000313" key="2">
    <source>
        <dbReference type="EMBL" id="TNN31279.1"/>
    </source>
</evidence>
<organism evidence="2 3">
    <name type="scientific">Liparis tanakae</name>
    <name type="common">Tanaka's snailfish</name>
    <dbReference type="NCBI Taxonomy" id="230148"/>
    <lineage>
        <taxon>Eukaryota</taxon>
        <taxon>Metazoa</taxon>
        <taxon>Chordata</taxon>
        <taxon>Craniata</taxon>
        <taxon>Vertebrata</taxon>
        <taxon>Euteleostomi</taxon>
        <taxon>Actinopterygii</taxon>
        <taxon>Neopterygii</taxon>
        <taxon>Teleostei</taxon>
        <taxon>Neoteleostei</taxon>
        <taxon>Acanthomorphata</taxon>
        <taxon>Eupercaria</taxon>
        <taxon>Perciformes</taxon>
        <taxon>Cottioidei</taxon>
        <taxon>Cottales</taxon>
        <taxon>Liparidae</taxon>
        <taxon>Liparis</taxon>
    </lineage>
</organism>
<feature type="region of interest" description="Disordered" evidence="1">
    <location>
        <begin position="1"/>
        <end position="37"/>
    </location>
</feature>
<dbReference type="EMBL" id="SRLO01003624">
    <property type="protein sequence ID" value="TNN31279.1"/>
    <property type="molecule type" value="Genomic_DNA"/>
</dbReference>
<protein>
    <submittedName>
        <fullName evidence="2">Uncharacterized protein</fullName>
    </submittedName>
</protein>
<sequence length="100" mass="10926">MPPPCPKPELNRSPKVLRRPSCLGRDQNLRGTEELQGHTVPSVALEELQGHTVPSVAPGGAPGPHCTVCGPRRSSRATLYRLWPQEELQGDAVYLLPLEQ</sequence>
<proteinExistence type="predicted"/>
<feature type="compositionally biased region" description="Basic and acidic residues" evidence="1">
    <location>
        <begin position="27"/>
        <end position="36"/>
    </location>
</feature>
<evidence type="ECO:0000313" key="3">
    <source>
        <dbReference type="Proteomes" id="UP000314294"/>
    </source>
</evidence>
<comment type="caution">
    <text evidence="2">The sequence shown here is derived from an EMBL/GenBank/DDBJ whole genome shotgun (WGS) entry which is preliminary data.</text>
</comment>
<dbReference type="Proteomes" id="UP000314294">
    <property type="component" value="Unassembled WGS sequence"/>
</dbReference>
<accession>A0A4Z2ER59</accession>
<evidence type="ECO:0000256" key="1">
    <source>
        <dbReference type="SAM" id="MobiDB-lite"/>
    </source>
</evidence>
<reference evidence="2 3" key="1">
    <citation type="submission" date="2019-03" db="EMBL/GenBank/DDBJ databases">
        <title>First draft genome of Liparis tanakae, snailfish: a comprehensive survey of snailfish specific genes.</title>
        <authorList>
            <person name="Kim W."/>
            <person name="Song I."/>
            <person name="Jeong J.-H."/>
            <person name="Kim D."/>
            <person name="Kim S."/>
            <person name="Ryu S."/>
            <person name="Song J.Y."/>
            <person name="Lee S.K."/>
        </authorList>
    </citation>
    <scope>NUCLEOTIDE SEQUENCE [LARGE SCALE GENOMIC DNA]</scope>
    <source>
        <tissue evidence="2">Muscle</tissue>
    </source>
</reference>
<gene>
    <name evidence="2" type="ORF">EYF80_058567</name>
</gene>
<keyword evidence="3" id="KW-1185">Reference proteome</keyword>
<name>A0A4Z2ER59_9TELE</name>